<evidence type="ECO:0000313" key="17">
    <source>
        <dbReference type="EMBL" id="ASQ30398.1"/>
    </source>
</evidence>
<comment type="similarity">
    <text evidence="15">Belongs to the ribF family.</text>
</comment>
<dbReference type="RefSeq" id="WP_094325163.1">
    <property type="nucleotide sequence ID" value="NZ_CP022347.1"/>
</dbReference>
<keyword evidence="8 15" id="KW-0547">Nucleotide-binding</keyword>
<evidence type="ECO:0000256" key="9">
    <source>
        <dbReference type="ARBA" id="ARBA00022777"/>
    </source>
</evidence>
<comment type="function">
    <text evidence="1">Catalyzes the phosphorylation of riboflavin to FMN followed by the adenylation of FMN to FAD.</text>
</comment>
<dbReference type="InterPro" id="IPR023465">
    <property type="entry name" value="Riboflavin_kinase_dom_sf"/>
</dbReference>
<comment type="catalytic activity">
    <reaction evidence="13 15">
        <text>riboflavin + ATP = FMN + ADP + H(+)</text>
        <dbReference type="Rhea" id="RHEA:14357"/>
        <dbReference type="ChEBI" id="CHEBI:15378"/>
        <dbReference type="ChEBI" id="CHEBI:30616"/>
        <dbReference type="ChEBI" id="CHEBI:57986"/>
        <dbReference type="ChEBI" id="CHEBI:58210"/>
        <dbReference type="ChEBI" id="CHEBI:456216"/>
        <dbReference type="EC" id="2.7.1.26"/>
    </reaction>
</comment>
<keyword evidence="10 15" id="KW-0274">FAD</keyword>
<dbReference type="Pfam" id="PF06574">
    <property type="entry name" value="FAD_syn"/>
    <property type="match status" value="1"/>
</dbReference>
<dbReference type="GO" id="GO:0009398">
    <property type="term" value="P:FMN biosynthetic process"/>
    <property type="evidence" value="ECO:0007669"/>
    <property type="project" value="UniProtKB-UniRule"/>
</dbReference>
<dbReference type="SMART" id="SM00904">
    <property type="entry name" value="Flavokinase"/>
    <property type="match status" value="1"/>
</dbReference>
<evidence type="ECO:0000256" key="7">
    <source>
        <dbReference type="ARBA" id="ARBA00022695"/>
    </source>
</evidence>
<dbReference type="EC" id="2.7.1.26" evidence="15"/>
<dbReference type="InterPro" id="IPR015865">
    <property type="entry name" value="Riboflavin_kinase_bac/euk"/>
</dbReference>
<proteinExistence type="inferred from homology"/>
<dbReference type="KEGG" id="cavi:CAV_0731"/>
<keyword evidence="11 15" id="KW-0067">ATP-binding</keyword>
<evidence type="ECO:0000256" key="11">
    <source>
        <dbReference type="ARBA" id="ARBA00022840"/>
    </source>
</evidence>
<dbReference type="PIRSF" id="PIRSF004491">
    <property type="entry name" value="FAD_Synth"/>
    <property type="match status" value="1"/>
</dbReference>
<dbReference type="GO" id="GO:0006747">
    <property type="term" value="P:FAD biosynthetic process"/>
    <property type="evidence" value="ECO:0007669"/>
    <property type="project" value="UniProtKB-UniRule"/>
</dbReference>
<gene>
    <name evidence="17" type="primary">ribF</name>
    <name evidence="17" type="ORF">CAV_0731</name>
</gene>
<keyword evidence="5 15" id="KW-0288">FMN</keyword>
<dbReference type="UniPathway" id="UPA00277">
    <property type="reaction ID" value="UER00407"/>
</dbReference>
<evidence type="ECO:0000256" key="1">
    <source>
        <dbReference type="ARBA" id="ARBA00002121"/>
    </source>
</evidence>
<comment type="catalytic activity">
    <reaction evidence="14 15">
        <text>FMN + ATP + H(+) = FAD + diphosphate</text>
        <dbReference type="Rhea" id="RHEA:17237"/>
        <dbReference type="ChEBI" id="CHEBI:15378"/>
        <dbReference type="ChEBI" id="CHEBI:30616"/>
        <dbReference type="ChEBI" id="CHEBI:33019"/>
        <dbReference type="ChEBI" id="CHEBI:57692"/>
        <dbReference type="ChEBI" id="CHEBI:58210"/>
        <dbReference type="EC" id="2.7.7.2"/>
    </reaction>
</comment>
<dbReference type="InterPro" id="IPR015864">
    <property type="entry name" value="FAD_synthase"/>
</dbReference>
<evidence type="ECO:0000256" key="5">
    <source>
        <dbReference type="ARBA" id="ARBA00022643"/>
    </source>
</evidence>
<dbReference type="NCBIfam" id="NF004162">
    <property type="entry name" value="PRK05627.1-5"/>
    <property type="match status" value="1"/>
</dbReference>
<dbReference type="InterPro" id="IPR023468">
    <property type="entry name" value="Riboflavin_kinase"/>
</dbReference>
<feature type="domain" description="Riboflavin kinase" evidence="16">
    <location>
        <begin position="158"/>
        <end position="280"/>
    </location>
</feature>
<comment type="pathway">
    <text evidence="2 15">Cofactor biosynthesis; FAD biosynthesis; FAD from FMN: step 1/1.</text>
</comment>
<dbReference type="PANTHER" id="PTHR22749">
    <property type="entry name" value="RIBOFLAVIN KINASE/FMN ADENYLYLTRANSFERASE"/>
    <property type="match status" value="1"/>
</dbReference>
<dbReference type="GO" id="GO:0005524">
    <property type="term" value="F:ATP binding"/>
    <property type="evidence" value="ECO:0007669"/>
    <property type="project" value="UniProtKB-UniRule"/>
</dbReference>
<evidence type="ECO:0000313" key="18">
    <source>
        <dbReference type="Proteomes" id="UP000201169"/>
    </source>
</evidence>
<evidence type="ECO:0000256" key="14">
    <source>
        <dbReference type="ARBA" id="ARBA00049494"/>
    </source>
</evidence>
<sequence>MEISSIFTITKKDELKDLAIGCFDGLHLAHFALFKELTDKAGILLIDKSYKYNLSPNEDKKKILNFSIFSLDFKEIKTMQGDEFLRALKLEFKSLKKLVLGYDFRFGLNRAFSAYDVERISGIKTVVVPEFKLDGLSVHSKLIREFLKEGKIQKANKFLGRSYSVKGKIIKGQGLGSKELVATINLDCEDKYLLPKNGVYATVTKINSKLFKSVSFVGIRNTDLNFSLETHILEDFKEENFKEARVFFLDFLRENQKFQNLYELKKQILKDCDEASSILKKEKLNER</sequence>
<evidence type="ECO:0000256" key="12">
    <source>
        <dbReference type="ARBA" id="ARBA00023268"/>
    </source>
</evidence>
<evidence type="ECO:0000256" key="4">
    <source>
        <dbReference type="ARBA" id="ARBA00022630"/>
    </source>
</evidence>
<dbReference type="SUPFAM" id="SSF82114">
    <property type="entry name" value="Riboflavin kinase-like"/>
    <property type="match status" value="1"/>
</dbReference>
<keyword evidence="6 15" id="KW-0808">Transferase</keyword>
<protein>
    <recommendedName>
        <fullName evidence="15">Riboflavin biosynthesis protein</fullName>
    </recommendedName>
    <domain>
        <recommendedName>
            <fullName evidence="15">Riboflavin kinase</fullName>
            <ecNumber evidence="15">2.7.1.26</ecNumber>
        </recommendedName>
        <alternativeName>
            <fullName evidence="15">Flavokinase</fullName>
        </alternativeName>
    </domain>
    <domain>
        <recommendedName>
            <fullName evidence="15">FMN adenylyltransferase</fullName>
            <ecNumber evidence="15">2.7.7.2</ecNumber>
        </recommendedName>
        <alternativeName>
            <fullName evidence="15">FAD pyrophosphorylase</fullName>
        </alternativeName>
        <alternativeName>
            <fullName evidence="15">FAD synthase</fullName>
        </alternativeName>
    </domain>
</protein>
<dbReference type="GO" id="GO:0009231">
    <property type="term" value="P:riboflavin biosynthetic process"/>
    <property type="evidence" value="ECO:0007669"/>
    <property type="project" value="InterPro"/>
</dbReference>
<dbReference type="InterPro" id="IPR014729">
    <property type="entry name" value="Rossmann-like_a/b/a_fold"/>
</dbReference>
<accession>A0A222MXH0</accession>
<evidence type="ECO:0000256" key="2">
    <source>
        <dbReference type="ARBA" id="ARBA00004726"/>
    </source>
</evidence>
<dbReference type="Pfam" id="PF01687">
    <property type="entry name" value="Flavokinase"/>
    <property type="match status" value="1"/>
</dbReference>
<evidence type="ECO:0000256" key="3">
    <source>
        <dbReference type="ARBA" id="ARBA00005201"/>
    </source>
</evidence>
<evidence type="ECO:0000256" key="13">
    <source>
        <dbReference type="ARBA" id="ARBA00047880"/>
    </source>
</evidence>
<dbReference type="EC" id="2.7.7.2" evidence="15"/>
<name>A0A222MXH0_9BACT</name>
<evidence type="ECO:0000256" key="15">
    <source>
        <dbReference type="PIRNR" id="PIRNR004491"/>
    </source>
</evidence>
<keyword evidence="18" id="KW-1185">Reference proteome</keyword>
<dbReference type="EMBL" id="CP022347">
    <property type="protein sequence ID" value="ASQ30398.1"/>
    <property type="molecule type" value="Genomic_DNA"/>
</dbReference>
<evidence type="ECO:0000259" key="16">
    <source>
        <dbReference type="SMART" id="SM00904"/>
    </source>
</evidence>
<evidence type="ECO:0000256" key="6">
    <source>
        <dbReference type="ARBA" id="ARBA00022679"/>
    </source>
</evidence>
<dbReference type="OrthoDB" id="9803667at2"/>
<evidence type="ECO:0000256" key="8">
    <source>
        <dbReference type="ARBA" id="ARBA00022741"/>
    </source>
</evidence>
<dbReference type="AlphaFoldDB" id="A0A222MXH0"/>
<dbReference type="Gene3D" id="2.40.30.30">
    <property type="entry name" value="Riboflavin kinase-like"/>
    <property type="match status" value="1"/>
</dbReference>
<dbReference type="InterPro" id="IPR002606">
    <property type="entry name" value="Riboflavin_kinase_bac"/>
</dbReference>
<reference evidence="17 18" key="1">
    <citation type="submission" date="2017-07" db="EMBL/GenBank/DDBJ databases">
        <title>Analysis of two Campylobacter avium genomes and identification of a novel hippuricase gene.</title>
        <authorList>
            <person name="Miller W.G."/>
            <person name="Chapman M.H."/>
            <person name="Yee E."/>
            <person name="Revez J."/>
            <person name="Bono J.L."/>
            <person name="Rossi M."/>
        </authorList>
    </citation>
    <scope>NUCLEOTIDE SEQUENCE [LARGE SCALE GENOMIC DNA]</scope>
    <source>
        <strain evidence="17 18">LMG 24591</strain>
    </source>
</reference>
<keyword evidence="4 15" id="KW-0285">Flavoprotein</keyword>
<keyword evidence="12" id="KW-0511">Multifunctional enzyme</keyword>
<dbReference type="GO" id="GO:0008531">
    <property type="term" value="F:riboflavin kinase activity"/>
    <property type="evidence" value="ECO:0007669"/>
    <property type="project" value="UniProtKB-UniRule"/>
</dbReference>
<dbReference type="Proteomes" id="UP000201169">
    <property type="component" value="Chromosome"/>
</dbReference>
<dbReference type="SUPFAM" id="SSF52374">
    <property type="entry name" value="Nucleotidylyl transferase"/>
    <property type="match status" value="1"/>
</dbReference>
<evidence type="ECO:0000256" key="10">
    <source>
        <dbReference type="ARBA" id="ARBA00022827"/>
    </source>
</evidence>
<dbReference type="UniPathway" id="UPA00276">
    <property type="reaction ID" value="UER00406"/>
</dbReference>
<dbReference type="GO" id="GO:0003919">
    <property type="term" value="F:FMN adenylyltransferase activity"/>
    <property type="evidence" value="ECO:0007669"/>
    <property type="project" value="UniProtKB-UniRule"/>
</dbReference>
<comment type="pathway">
    <text evidence="3 15">Cofactor biosynthesis; FMN biosynthesis; FMN from riboflavin (ATP route): step 1/1.</text>
</comment>
<organism evidence="17 18">
    <name type="scientific">Campylobacter avium LMG 24591</name>
    <dbReference type="NCBI Taxonomy" id="522484"/>
    <lineage>
        <taxon>Bacteria</taxon>
        <taxon>Pseudomonadati</taxon>
        <taxon>Campylobacterota</taxon>
        <taxon>Epsilonproteobacteria</taxon>
        <taxon>Campylobacterales</taxon>
        <taxon>Campylobacteraceae</taxon>
        <taxon>Campylobacter</taxon>
    </lineage>
</organism>
<keyword evidence="7 15" id="KW-0548">Nucleotidyltransferase</keyword>
<dbReference type="Gene3D" id="3.40.50.620">
    <property type="entry name" value="HUPs"/>
    <property type="match status" value="1"/>
</dbReference>
<dbReference type="PANTHER" id="PTHR22749:SF6">
    <property type="entry name" value="RIBOFLAVIN KINASE"/>
    <property type="match status" value="1"/>
</dbReference>
<keyword evidence="9 15" id="KW-0418">Kinase</keyword>